<dbReference type="SUPFAM" id="SSF56436">
    <property type="entry name" value="C-type lectin-like"/>
    <property type="match status" value="1"/>
</dbReference>
<dbReference type="HOGENOM" id="CLU_1449089_0_0_1"/>
<dbReference type="GO" id="GO:0009897">
    <property type="term" value="C:external side of plasma membrane"/>
    <property type="evidence" value="ECO:0000318"/>
    <property type="project" value="GO_Central"/>
</dbReference>
<gene>
    <name evidence="1" type="ORF">DAPPUDRAFT_330677</name>
</gene>
<proteinExistence type="predicted"/>
<sequence length="187" mass="21618">MVRLRNLKDRMSQSTLFRIWEGTCPLEFDSQFECKIVTELRGCICWSSKKEKVNWFTADAFCDYHGMHLISFPFGNLDEDQTVKTLMTAGIWTSANDFITRRVWIFRNGSILSREKAFKRSLRSLQIIGLDELTLSGLPPLNENTTSSWTQPTTCISSSLNNNTLTFYPESCLEKKQFICQQFINIS</sequence>
<dbReference type="GO" id="GO:0030246">
    <property type="term" value="F:carbohydrate binding"/>
    <property type="evidence" value="ECO:0000318"/>
    <property type="project" value="GO_Central"/>
</dbReference>
<name>E9HKB5_DAPPU</name>
<dbReference type="GO" id="GO:0006955">
    <property type="term" value="P:immune response"/>
    <property type="evidence" value="ECO:0000318"/>
    <property type="project" value="GO_Central"/>
</dbReference>
<dbReference type="GO" id="GO:0038187">
    <property type="term" value="F:pattern recognition receptor activity"/>
    <property type="evidence" value="ECO:0000318"/>
    <property type="project" value="GO_Central"/>
</dbReference>
<dbReference type="AlphaFoldDB" id="E9HKB5"/>
<protein>
    <recommendedName>
        <fullName evidence="3">C-type lectin domain-containing protein</fullName>
    </recommendedName>
</protein>
<dbReference type="CDD" id="cd00037">
    <property type="entry name" value="CLECT"/>
    <property type="match status" value="1"/>
</dbReference>
<evidence type="ECO:0000313" key="2">
    <source>
        <dbReference type="Proteomes" id="UP000000305"/>
    </source>
</evidence>
<evidence type="ECO:0008006" key="3">
    <source>
        <dbReference type="Google" id="ProtNLM"/>
    </source>
</evidence>
<accession>E9HKB5</accession>
<keyword evidence="2" id="KW-1185">Reference proteome</keyword>
<reference evidence="1 2" key="1">
    <citation type="journal article" date="2011" name="Science">
        <title>The ecoresponsive genome of Daphnia pulex.</title>
        <authorList>
            <person name="Colbourne J.K."/>
            <person name="Pfrender M.E."/>
            <person name="Gilbert D."/>
            <person name="Thomas W.K."/>
            <person name="Tucker A."/>
            <person name="Oakley T.H."/>
            <person name="Tokishita S."/>
            <person name="Aerts A."/>
            <person name="Arnold G.J."/>
            <person name="Basu M.K."/>
            <person name="Bauer D.J."/>
            <person name="Caceres C.E."/>
            <person name="Carmel L."/>
            <person name="Casola C."/>
            <person name="Choi J.H."/>
            <person name="Detter J.C."/>
            <person name="Dong Q."/>
            <person name="Dusheyko S."/>
            <person name="Eads B.D."/>
            <person name="Frohlich T."/>
            <person name="Geiler-Samerotte K.A."/>
            <person name="Gerlach D."/>
            <person name="Hatcher P."/>
            <person name="Jogdeo S."/>
            <person name="Krijgsveld J."/>
            <person name="Kriventseva E.V."/>
            <person name="Kultz D."/>
            <person name="Laforsch C."/>
            <person name="Lindquist E."/>
            <person name="Lopez J."/>
            <person name="Manak J.R."/>
            <person name="Muller J."/>
            <person name="Pangilinan J."/>
            <person name="Patwardhan R.P."/>
            <person name="Pitluck S."/>
            <person name="Pritham E.J."/>
            <person name="Rechtsteiner A."/>
            <person name="Rho M."/>
            <person name="Rogozin I.B."/>
            <person name="Sakarya O."/>
            <person name="Salamov A."/>
            <person name="Schaack S."/>
            <person name="Shapiro H."/>
            <person name="Shiga Y."/>
            <person name="Skalitzky C."/>
            <person name="Smith Z."/>
            <person name="Souvorov A."/>
            <person name="Sung W."/>
            <person name="Tang Z."/>
            <person name="Tsuchiya D."/>
            <person name="Tu H."/>
            <person name="Vos H."/>
            <person name="Wang M."/>
            <person name="Wolf Y.I."/>
            <person name="Yamagata H."/>
            <person name="Yamada T."/>
            <person name="Ye Y."/>
            <person name="Shaw J.R."/>
            <person name="Andrews J."/>
            <person name="Crease T.J."/>
            <person name="Tang H."/>
            <person name="Lucas S.M."/>
            <person name="Robertson H.M."/>
            <person name="Bork P."/>
            <person name="Koonin E.V."/>
            <person name="Zdobnov E.M."/>
            <person name="Grigoriev I.V."/>
            <person name="Lynch M."/>
            <person name="Boore J.L."/>
        </authorList>
    </citation>
    <scope>NUCLEOTIDE SEQUENCE [LARGE SCALE GENOMIC DNA]</scope>
</reference>
<dbReference type="InParanoid" id="E9HKB5"/>
<dbReference type="OrthoDB" id="10407110at2759"/>
<dbReference type="KEGG" id="dpx:DAPPUDRAFT_330677"/>
<evidence type="ECO:0000313" key="1">
    <source>
        <dbReference type="EMBL" id="EFX67862.1"/>
    </source>
</evidence>
<organism evidence="1 2">
    <name type="scientific">Daphnia pulex</name>
    <name type="common">Water flea</name>
    <dbReference type="NCBI Taxonomy" id="6669"/>
    <lineage>
        <taxon>Eukaryota</taxon>
        <taxon>Metazoa</taxon>
        <taxon>Ecdysozoa</taxon>
        <taxon>Arthropoda</taxon>
        <taxon>Crustacea</taxon>
        <taxon>Branchiopoda</taxon>
        <taxon>Diplostraca</taxon>
        <taxon>Cladocera</taxon>
        <taxon>Anomopoda</taxon>
        <taxon>Daphniidae</taxon>
        <taxon>Daphnia</taxon>
    </lineage>
</organism>
<dbReference type="EMBL" id="GL732667">
    <property type="protein sequence ID" value="EFX67862.1"/>
    <property type="molecule type" value="Genomic_DNA"/>
</dbReference>
<dbReference type="InterPro" id="IPR016186">
    <property type="entry name" value="C-type_lectin-like/link_sf"/>
</dbReference>
<dbReference type="InterPro" id="IPR016187">
    <property type="entry name" value="CTDL_fold"/>
</dbReference>
<dbReference type="Proteomes" id="UP000000305">
    <property type="component" value="Unassembled WGS sequence"/>
</dbReference>
<dbReference type="Gene3D" id="3.10.100.10">
    <property type="entry name" value="Mannose-Binding Protein A, subunit A"/>
    <property type="match status" value="1"/>
</dbReference>